<dbReference type="Proteomes" id="UP000594263">
    <property type="component" value="Unplaced"/>
</dbReference>
<dbReference type="OMA" id="YAFNDVH"/>
<proteinExistence type="inferred from homology"/>
<keyword evidence="5" id="KW-0175">Coiled coil</keyword>
<evidence type="ECO:0000256" key="1">
    <source>
        <dbReference type="ARBA" id="ARBA00005857"/>
    </source>
</evidence>
<keyword evidence="4" id="KW-0802">TPR repeat</keyword>
<protein>
    <recommendedName>
        <fullName evidence="2">Tetratricopeptide repeat protein 38</fullName>
    </recommendedName>
</protein>
<comment type="similarity">
    <text evidence="1">Belongs to the TTC38 family.</text>
</comment>
<dbReference type="PANTHER" id="PTHR16263">
    <property type="entry name" value="TETRATRICOPEPTIDE REPEAT PROTEIN 38"/>
    <property type="match status" value="1"/>
</dbReference>
<dbReference type="InterPro" id="IPR033891">
    <property type="entry name" value="TTC38"/>
</dbReference>
<dbReference type="Gene3D" id="1.25.40.10">
    <property type="entry name" value="Tetratricopeptide repeat domain"/>
    <property type="match status" value="1"/>
</dbReference>
<sequence length="467" mass="53417">METSKRDLWGYEVNTSSDHCIAAINAFYHQVLSYGRGRSVILQAREHDPDCVLGNVLAGHFLASADPARAPPYFEAAKSRLEEATEYEKAVFEAVSYLVSDNKDDDVAVELHAKLLDEFPKDLLSLKRAQILCFYRGDPESSLDLVRKVLPVNKDENYIYGMLAFSLLELGRMKEAEEAARTGFEINQQDFWSQHALCHVLQFECRFKEAVEFMVECSPTWLSCLTFMYTHNWWHVGLCYLEGCAPVETVLNVYDEHIWKELEKPDASAPEVYLSALGLLLRAYVRGEIYIFRDRLQILSDRVKDRSVWFIEWHLDLLILWALAVTKENSKAEELLEGLKSKLSKMIKKKQRLMQGALKLAVAVYEFGKGNDELSLELLGSQFDAMRYKFIGASDEQLDVFNEVYYLMLLRTRKAEEAIDVLEKRLKDRGAVPFLWRLLAQGYSMAGKPEAAKAGETAQALETAHFS</sequence>
<evidence type="ECO:0000313" key="6">
    <source>
        <dbReference type="EnsemblPlants" id="Kaladp0050s0096.1.v1.1"/>
    </source>
</evidence>
<evidence type="ECO:0000313" key="7">
    <source>
        <dbReference type="Proteomes" id="UP000594263"/>
    </source>
</evidence>
<organism evidence="6 7">
    <name type="scientific">Kalanchoe fedtschenkoi</name>
    <name type="common">Lavender scallops</name>
    <name type="synonym">South American air plant</name>
    <dbReference type="NCBI Taxonomy" id="63787"/>
    <lineage>
        <taxon>Eukaryota</taxon>
        <taxon>Viridiplantae</taxon>
        <taxon>Streptophyta</taxon>
        <taxon>Embryophyta</taxon>
        <taxon>Tracheophyta</taxon>
        <taxon>Spermatophyta</taxon>
        <taxon>Magnoliopsida</taxon>
        <taxon>eudicotyledons</taxon>
        <taxon>Gunneridae</taxon>
        <taxon>Pentapetalae</taxon>
        <taxon>Saxifragales</taxon>
        <taxon>Crassulaceae</taxon>
        <taxon>Kalanchoe</taxon>
    </lineage>
</organism>
<accession>A0A7N0U0R5</accession>
<dbReference type="EnsemblPlants" id="Kaladp0050s0096.1.v1.1">
    <property type="protein sequence ID" value="Kaladp0050s0096.1.v1.1"/>
    <property type="gene ID" value="Kaladp0050s0096.v1.1"/>
</dbReference>
<dbReference type="InterPro" id="IPR011990">
    <property type="entry name" value="TPR-like_helical_dom_sf"/>
</dbReference>
<dbReference type="SUPFAM" id="SSF48452">
    <property type="entry name" value="TPR-like"/>
    <property type="match status" value="1"/>
</dbReference>
<dbReference type="CDD" id="cd05804">
    <property type="entry name" value="StaR_like"/>
    <property type="match status" value="1"/>
</dbReference>
<dbReference type="PANTHER" id="PTHR16263:SF4">
    <property type="entry name" value="TETRATRICOPEPTIDE REPEAT PROTEIN 38"/>
    <property type="match status" value="1"/>
</dbReference>
<reference evidence="6" key="1">
    <citation type="submission" date="2021-01" db="UniProtKB">
        <authorList>
            <consortium name="EnsemblPlants"/>
        </authorList>
    </citation>
    <scope>IDENTIFICATION</scope>
</reference>
<keyword evidence="7" id="KW-1185">Reference proteome</keyword>
<feature type="coiled-coil region" evidence="5">
    <location>
        <begin position="322"/>
        <end position="349"/>
    </location>
</feature>
<dbReference type="Gramene" id="Kaladp0050s0096.1.v1.1">
    <property type="protein sequence ID" value="Kaladp0050s0096.1.v1.1"/>
    <property type="gene ID" value="Kaladp0050s0096.v1.1"/>
</dbReference>
<evidence type="ECO:0000256" key="5">
    <source>
        <dbReference type="SAM" id="Coils"/>
    </source>
</evidence>
<evidence type="ECO:0000256" key="3">
    <source>
        <dbReference type="ARBA" id="ARBA00022737"/>
    </source>
</evidence>
<name>A0A7N0U0R5_KALFE</name>
<keyword evidence="3" id="KW-0677">Repeat</keyword>
<evidence type="ECO:0000256" key="4">
    <source>
        <dbReference type="ARBA" id="ARBA00022803"/>
    </source>
</evidence>
<evidence type="ECO:0000256" key="2">
    <source>
        <dbReference type="ARBA" id="ARBA00019992"/>
    </source>
</evidence>
<dbReference type="AlphaFoldDB" id="A0A7N0U0R5"/>